<proteinExistence type="inferred from homology"/>
<name>A0A3M7FCS3_HORWE</name>
<dbReference type="PANTHER" id="PTHR24320">
    <property type="entry name" value="RETINOL DEHYDROGENASE"/>
    <property type="match status" value="1"/>
</dbReference>
<dbReference type="InterPro" id="IPR036291">
    <property type="entry name" value="NAD(P)-bd_dom_sf"/>
</dbReference>
<dbReference type="InterPro" id="IPR002347">
    <property type="entry name" value="SDR_fam"/>
</dbReference>
<dbReference type="Proteomes" id="UP000269539">
    <property type="component" value="Unassembled WGS sequence"/>
</dbReference>
<dbReference type="PRINTS" id="PR00081">
    <property type="entry name" value="GDHRDH"/>
</dbReference>
<dbReference type="EMBL" id="QWIO01000734">
    <property type="protein sequence ID" value="RMY86640.1"/>
    <property type="molecule type" value="Genomic_DNA"/>
</dbReference>
<gene>
    <name evidence="4" type="ORF">D0864_07027</name>
</gene>
<organism evidence="4 5">
    <name type="scientific">Hortaea werneckii</name>
    <name type="common">Black yeast</name>
    <name type="synonym">Cladosporium werneckii</name>
    <dbReference type="NCBI Taxonomy" id="91943"/>
    <lineage>
        <taxon>Eukaryota</taxon>
        <taxon>Fungi</taxon>
        <taxon>Dikarya</taxon>
        <taxon>Ascomycota</taxon>
        <taxon>Pezizomycotina</taxon>
        <taxon>Dothideomycetes</taxon>
        <taxon>Dothideomycetidae</taxon>
        <taxon>Mycosphaerellales</taxon>
        <taxon>Teratosphaeriaceae</taxon>
        <taxon>Hortaea</taxon>
    </lineage>
</organism>
<dbReference type="Gene3D" id="3.40.50.720">
    <property type="entry name" value="NAD(P)-binding Rossmann-like Domain"/>
    <property type="match status" value="1"/>
</dbReference>
<evidence type="ECO:0008006" key="6">
    <source>
        <dbReference type="Google" id="ProtNLM"/>
    </source>
</evidence>
<dbReference type="AlphaFoldDB" id="A0A3M7FCS3"/>
<accession>A0A3M7FCS3</accession>
<dbReference type="PANTHER" id="PTHR24320:SF152">
    <property type="entry name" value="SHORT-CHAIN DEHYDROGENASE_REDUCTASE FAMILY PROTEIN"/>
    <property type="match status" value="1"/>
</dbReference>
<sequence>MSSDSPTKSSNPKTQYEQPTSPPPPLNPSWAWRIRKLLQGGNRQHLTREDVPLRDLSGKWILITGSNNGIGRSAAHFFAECGANLVLACRPNPPAHETRPEEVVAECEALGREAAKFHGEGKDQRIEVWDVDFSRLGSVVALAERWRETGRGLDVLCNNAGISSSFYAGVAPSGSEGEEAEGAWMRRTEDGFELVHQVDFLAHCLLTQLLLPSLARTASPRIVCTTSNLQFFASVDALERFDGRGLRSGDSLYGNNKLFLQIWISELQRRLDSAEDERYRGIRIDGVHPGTADTGIWHRSDAAAEGGGVSGWLKRLPDRAFKQLASLSIISPEQGAYAIVNAATKPREEVGEGKVEGEGGGGGKYFNRIWETEPMPQCSDARTRQFVWRKTLEELRAYDQDLVSRLPSLVNPHRSL</sequence>
<dbReference type="GO" id="GO:0016491">
    <property type="term" value="F:oxidoreductase activity"/>
    <property type="evidence" value="ECO:0007669"/>
    <property type="project" value="UniProtKB-KW"/>
</dbReference>
<dbReference type="Pfam" id="PF00106">
    <property type="entry name" value="adh_short"/>
    <property type="match status" value="1"/>
</dbReference>
<feature type="region of interest" description="Disordered" evidence="3">
    <location>
        <begin position="1"/>
        <end position="28"/>
    </location>
</feature>
<reference evidence="4 5" key="1">
    <citation type="journal article" date="2018" name="BMC Genomics">
        <title>Genomic evidence for intraspecific hybridization in a clonal and extremely halotolerant yeast.</title>
        <authorList>
            <person name="Gostincar C."/>
            <person name="Stajich J.E."/>
            <person name="Zupancic J."/>
            <person name="Zalar P."/>
            <person name="Gunde-Cimerman N."/>
        </authorList>
    </citation>
    <scope>NUCLEOTIDE SEQUENCE [LARGE SCALE GENOMIC DNA]</scope>
    <source>
        <strain evidence="4 5">EXF-10513</strain>
    </source>
</reference>
<evidence type="ECO:0000313" key="5">
    <source>
        <dbReference type="Proteomes" id="UP000269539"/>
    </source>
</evidence>
<comment type="similarity">
    <text evidence="1">Belongs to the short-chain dehydrogenases/reductases (SDR) family.</text>
</comment>
<keyword evidence="2" id="KW-0560">Oxidoreductase</keyword>
<evidence type="ECO:0000256" key="3">
    <source>
        <dbReference type="SAM" id="MobiDB-lite"/>
    </source>
</evidence>
<evidence type="ECO:0000256" key="1">
    <source>
        <dbReference type="ARBA" id="ARBA00006484"/>
    </source>
</evidence>
<dbReference type="SUPFAM" id="SSF51735">
    <property type="entry name" value="NAD(P)-binding Rossmann-fold domains"/>
    <property type="match status" value="1"/>
</dbReference>
<protein>
    <recommendedName>
        <fullName evidence="6">NAD(P)-binding protein</fullName>
    </recommendedName>
</protein>
<evidence type="ECO:0000256" key="2">
    <source>
        <dbReference type="ARBA" id="ARBA00023002"/>
    </source>
</evidence>
<dbReference type="VEuPathDB" id="FungiDB:BTJ68_04223"/>
<comment type="caution">
    <text evidence="4">The sequence shown here is derived from an EMBL/GenBank/DDBJ whole genome shotgun (WGS) entry which is preliminary data.</text>
</comment>
<evidence type="ECO:0000313" key="4">
    <source>
        <dbReference type="EMBL" id="RMY86640.1"/>
    </source>
</evidence>
<feature type="compositionally biased region" description="Polar residues" evidence="3">
    <location>
        <begin position="1"/>
        <end position="18"/>
    </location>
</feature>